<evidence type="ECO:0000313" key="3">
    <source>
        <dbReference type="Proteomes" id="UP000288805"/>
    </source>
</evidence>
<dbReference type="EMBL" id="QGNW01000153">
    <property type="protein sequence ID" value="RVW90624.1"/>
    <property type="molecule type" value="Genomic_DNA"/>
</dbReference>
<dbReference type="Proteomes" id="UP000288805">
    <property type="component" value="Unassembled WGS sequence"/>
</dbReference>
<name>A0A438I1N0_VITVI</name>
<reference evidence="2 3" key="1">
    <citation type="journal article" date="2018" name="PLoS Genet.">
        <title>Population sequencing reveals clonal diversity and ancestral inbreeding in the grapevine cultivar Chardonnay.</title>
        <authorList>
            <person name="Roach M.J."/>
            <person name="Johnson D.L."/>
            <person name="Bohlmann J."/>
            <person name="van Vuuren H.J."/>
            <person name="Jones S.J."/>
            <person name="Pretorius I.S."/>
            <person name="Schmidt S.A."/>
            <person name="Borneman A.R."/>
        </authorList>
    </citation>
    <scope>NUCLEOTIDE SEQUENCE [LARGE SCALE GENOMIC DNA]</scope>
    <source>
        <strain evidence="3">cv. Chardonnay</strain>
        <tissue evidence="2">Leaf</tissue>
    </source>
</reference>
<gene>
    <name evidence="2" type="ORF">CK203_038812</name>
</gene>
<protein>
    <submittedName>
        <fullName evidence="2">Uncharacterized protein</fullName>
    </submittedName>
</protein>
<dbReference type="AlphaFoldDB" id="A0A438I1N0"/>
<accession>A0A438I1N0</accession>
<proteinExistence type="predicted"/>
<comment type="caution">
    <text evidence="2">The sequence shown here is derived from an EMBL/GenBank/DDBJ whole genome shotgun (WGS) entry which is preliminary data.</text>
</comment>
<sequence>MQDANTDNQDAPEISPAHTKELTPTLVDGQQQSQLEAPLKRSTRERRSMISNDYIVYLEEEFDIGLEDDLVSFT</sequence>
<organism evidence="2 3">
    <name type="scientific">Vitis vinifera</name>
    <name type="common">Grape</name>
    <dbReference type="NCBI Taxonomy" id="29760"/>
    <lineage>
        <taxon>Eukaryota</taxon>
        <taxon>Viridiplantae</taxon>
        <taxon>Streptophyta</taxon>
        <taxon>Embryophyta</taxon>
        <taxon>Tracheophyta</taxon>
        <taxon>Spermatophyta</taxon>
        <taxon>Magnoliopsida</taxon>
        <taxon>eudicotyledons</taxon>
        <taxon>Gunneridae</taxon>
        <taxon>Pentapetalae</taxon>
        <taxon>rosids</taxon>
        <taxon>Vitales</taxon>
        <taxon>Vitaceae</taxon>
        <taxon>Viteae</taxon>
        <taxon>Vitis</taxon>
    </lineage>
</organism>
<evidence type="ECO:0000313" key="2">
    <source>
        <dbReference type="EMBL" id="RVW90624.1"/>
    </source>
</evidence>
<evidence type="ECO:0000256" key="1">
    <source>
        <dbReference type="SAM" id="MobiDB-lite"/>
    </source>
</evidence>
<feature type="region of interest" description="Disordered" evidence="1">
    <location>
        <begin position="1"/>
        <end position="42"/>
    </location>
</feature>